<dbReference type="RefSeq" id="WP_042449424.1">
    <property type="nucleotide sequence ID" value="NZ_BBPN01000016.1"/>
</dbReference>
<gene>
    <name evidence="1" type="ORF">SAMN05414137_1678</name>
</gene>
<dbReference type="SUPFAM" id="SSF52402">
    <property type="entry name" value="Adenine nucleotide alpha hydrolases-like"/>
    <property type="match status" value="1"/>
</dbReference>
<dbReference type="EMBL" id="FOAZ01000067">
    <property type="protein sequence ID" value="SEM82604.1"/>
    <property type="molecule type" value="Genomic_DNA"/>
</dbReference>
<dbReference type="eggNOG" id="COG0175">
    <property type="taxonomic scope" value="Bacteria"/>
</dbReference>
<keyword evidence="2" id="KW-1185">Reference proteome</keyword>
<evidence type="ECO:0000313" key="2">
    <source>
        <dbReference type="Proteomes" id="UP000183015"/>
    </source>
</evidence>
<dbReference type="OrthoDB" id="1032766at2"/>
<organism evidence="1 2">
    <name type="scientific">Streptacidiphilus jiangxiensis</name>
    <dbReference type="NCBI Taxonomy" id="235985"/>
    <lineage>
        <taxon>Bacteria</taxon>
        <taxon>Bacillati</taxon>
        <taxon>Actinomycetota</taxon>
        <taxon>Actinomycetes</taxon>
        <taxon>Kitasatosporales</taxon>
        <taxon>Streptomycetaceae</taxon>
        <taxon>Streptacidiphilus</taxon>
    </lineage>
</organism>
<protein>
    <recommendedName>
        <fullName evidence="3">Phosphoadenosine phosphosulfate reductase family protein</fullName>
    </recommendedName>
</protein>
<reference evidence="2" key="1">
    <citation type="submission" date="2016-10" db="EMBL/GenBank/DDBJ databases">
        <authorList>
            <person name="Varghese N."/>
        </authorList>
    </citation>
    <scope>NUCLEOTIDE SEQUENCE [LARGE SCALE GENOMIC DNA]</scope>
    <source>
        <strain evidence="2">DSM 45096 / BCRC 16803 / CGMCC 4.1857 / CIP 109030 / JCM 12277 / KCTC 19219 / NBRC 100920 / 33214</strain>
    </source>
</reference>
<dbReference type="Gene3D" id="3.40.50.620">
    <property type="entry name" value="HUPs"/>
    <property type="match status" value="1"/>
</dbReference>
<evidence type="ECO:0008006" key="3">
    <source>
        <dbReference type="Google" id="ProtNLM"/>
    </source>
</evidence>
<evidence type="ECO:0000313" key="1">
    <source>
        <dbReference type="EMBL" id="SEM82604.1"/>
    </source>
</evidence>
<dbReference type="AlphaFoldDB" id="A0A1H8BKD0"/>
<name>A0A1H8BKD0_STRJI</name>
<proteinExistence type="predicted"/>
<dbReference type="InterPro" id="IPR014729">
    <property type="entry name" value="Rossmann-like_a/b/a_fold"/>
</dbReference>
<dbReference type="STRING" id="235985.SAMN05414137_1678"/>
<sequence length="243" mass="27438">MSAHQHVVQFSGGVGSLLTAVQVAERHGTAGMTLLIADTGVEDEDLWRFSEDASAFLGVPLTIVRDGRTPWQVFHDQRFLGNDRLAPCTKLLKQQPCRVWMETNAPPDRTTAYVGIEPNKRDRGRIPAIVRNWKPWSVEFPLADGPDATKDELLAEVRRLGIRPPRLYEMGFTHNNCGGACVRAGQRQWKHLLAMLPDRYARAEQEEEELRRLLGDVSILRDRRGGITRPLTLGSLRAREQQL</sequence>
<accession>A0A1H8BKD0</accession>
<dbReference type="Proteomes" id="UP000183015">
    <property type="component" value="Unassembled WGS sequence"/>
</dbReference>